<evidence type="ECO:0000259" key="1">
    <source>
        <dbReference type="Pfam" id="PF10551"/>
    </source>
</evidence>
<dbReference type="RefSeq" id="XP_022155904.1">
    <property type="nucleotide sequence ID" value="XM_022300212.1"/>
</dbReference>
<feature type="domain" description="MULE transposase" evidence="1">
    <location>
        <begin position="96"/>
        <end position="163"/>
    </location>
</feature>
<dbReference type="PANTHER" id="PTHR31973">
    <property type="entry name" value="POLYPROTEIN, PUTATIVE-RELATED"/>
    <property type="match status" value="1"/>
</dbReference>
<gene>
    <name evidence="3" type="primary">LOC111022906</name>
</gene>
<organism evidence="2 3">
    <name type="scientific">Momordica charantia</name>
    <name type="common">Bitter gourd</name>
    <name type="synonym">Balsam pear</name>
    <dbReference type="NCBI Taxonomy" id="3673"/>
    <lineage>
        <taxon>Eukaryota</taxon>
        <taxon>Viridiplantae</taxon>
        <taxon>Streptophyta</taxon>
        <taxon>Embryophyta</taxon>
        <taxon>Tracheophyta</taxon>
        <taxon>Spermatophyta</taxon>
        <taxon>Magnoliopsida</taxon>
        <taxon>eudicotyledons</taxon>
        <taxon>Gunneridae</taxon>
        <taxon>Pentapetalae</taxon>
        <taxon>rosids</taxon>
        <taxon>fabids</taxon>
        <taxon>Cucurbitales</taxon>
        <taxon>Cucurbitaceae</taxon>
        <taxon>Momordiceae</taxon>
        <taxon>Momordica</taxon>
    </lineage>
</organism>
<dbReference type="KEGG" id="mcha:111022906"/>
<dbReference type="PANTHER" id="PTHR31973:SF187">
    <property type="entry name" value="MUTATOR TRANSPOSASE MUDRA PROTEIN"/>
    <property type="match status" value="1"/>
</dbReference>
<accession>A0A6J1DRQ2</accession>
<dbReference type="AlphaFoldDB" id="A0A6J1DRQ2"/>
<dbReference type="OrthoDB" id="1305604at2759"/>
<dbReference type="GeneID" id="111022906"/>
<keyword evidence="2" id="KW-1185">Reference proteome</keyword>
<reference evidence="3" key="1">
    <citation type="submission" date="2025-08" db="UniProtKB">
        <authorList>
            <consortium name="RefSeq"/>
        </authorList>
    </citation>
    <scope>IDENTIFICATION</scope>
    <source>
        <strain evidence="3">OHB3-1</strain>
    </source>
</reference>
<protein>
    <submittedName>
        <fullName evidence="3">Uncharacterized protein LOC111022906</fullName>
    </submittedName>
</protein>
<evidence type="ECO:0000313" key="3">
    <source>
        <dbReference type="RefSeq" id="XP_022155904.1"/>
    </source>
</evidence>
<dbReference type="Proteomes" id="UP000504603">
    <property type="component" value="Unplaced"/>
</dbReference>
<sequence>MRKNYDVNIRYEKAWRAKERALELLMRSPKKSYTLLHKYSEALKSMNPDTVFSLKFEDDKYFQYAFMALGYSIRGFRSCVRTVLVINGAHLKGKIKIYPLAFGIVDRETNKLWTWLLERVKSCIRDVEGLVFVSDRQRTINNSVTSVFPTVELVSCMHHVQMNLNNEFKIRSECVEWLYLLTAKAFKKSTFRYYWNQLAGFPEVQKYLEALGFDKWSRAYQPGLRYNQMTTNIAESMNAVLVHARYLSVTALLEHCKALLQRWFYERRTYASTRASILTDYAKRIVKGAVE</sequence>
<name>A0A6J1DRQ2_MOMCH</name>
<dbReference type="InterPro" id="IPR018289">
    <property type="entry name" value="MULE_transposase_dom"/>
</dbReference>
<dbReference type="Pfam" id="PF10551">
    <property type="entry name" value="MULE"/>
    <property type="match status" value="1"/>
</dbReference>
<evidence type="ECO:0000313" key="2">
    <source>
        <dbReference type="Proteomes" id="UP000504603"/>
    </source>
</evidence>
<proteinExistence type="predicted"/>